<dbReference type="InterPro" id="IPR000198">
    <property type="entry name" value="RhoGAP_dom"/>
</dbReference>
<feature type="compositionally biased region" description="Polar residues" evidence="1">
    <location>
        <begin position="1262"/>
        <end position="1275"/>
    </location>
</feature>
<feature type="region of interest" description="Disordered" evidence="1">
    <location>
        <begin position="942"/>
        <end position="1037"/>
    </location>
</feature>
<dbReference type="SUPFAM" id="SSF48350">
    <property type="entry name" value="GTPase activation domain, GAP"/>
    <property type="match status" value="1"/>
</dbReference>
<proteinExistence type="predicted"/>
<feature type="compositionally biased region" description="Low complexity" evidence="1">
    <location>
        <begin position="1435"/>
        <end position="1445"/>
    </location>
</feature>
<feature type="compositionally biased region" description="Low complexity" evidence="1">
    <location>
        <begin position="440"/>
        <end position="452"/>
    </location>
</feature>
<evidence type="ECO:0000256" key="1">
    <source>
        <dbReference type="SAM" id="MobiDB-lite"/>
    </source>
</evidence>
<evidence type="ECO:0000259" key="2">
    <source>
        <dbReference type="PROSITE" id="PS50238"/>
    </source>
</evidence>
<feature type="region of interest" description="Disordered" evidence="1">
    <location>
        <begin position="674"/>
        <end position="825"/>
    </location>
</feature>
<feature type="compositionally biased region" description="Low complexity" evidence="1">
    <location>
        <begin position="1020"/>
        <end position="1033"/>
    </location>
</feature>
<feature type="region of interest" description="Disordered" evidence="1">
    <location>
        <begin position="227"/>
        <end position="337"/>
    </location>
</feature>
<feature type="region of interest" description="Disordered" evidence="1">
    <location>
        <begin position="1430"/>
        <end position="1453"/>
    </location>
</feature>
<feature type="compositionally biased region" description="Basic residues" evidence="1">
    <location>
        <begin position="1320"/>
        <end position="1338"/>
    </location>
</feature>
<feature type="compositionally biased region" description="Polar residues" evidence="1">
    <location>
        <begin position="1"/>
        <end position="13"/>
    </location>
</feature>
<feature type="compositionally biased region" description="Low complexity" evidence="1">
    <location>
        <begin position="990"/>
        <end position="1002"/>
    </location>
</feature>
<dbReference type="Proteomes" id="UP000827284">
    <property type="component" value="Unassembled WGS sequence"/>
</dbReference>
<feature type="compositionally biased region" description="Low complexity" evidence="1">
    <location>
        <begin position="676"/>
        <end position="691"/>
    </location>
</feature>
<feature type="region of interest" description="Disordered" evidence="1">
    <location>
        <begin position="352"/>
        <end position="385"/>
    </location>
</feature>
<reference evidence="3" key="1">
    <citation type="submission" date="2021-11" db="EMBL/GenBank/DDBJ databases">
        <authorList>
            <person name="Herlambang A."/>
            <person name="Guo Y."/>
            <person name="Takashima Y."/>
            <person name="Nishizawa T."/>
        </authorList>
    </citation>
    <scope>NUCLEOTIDE SEQUENCE</scope>
    <source>
        <strain evidence="3">E1425</strain>
    </source>
</reference>
<comment type="caution">
    <text evidence="3">The sequence shown here is derived from an EMBL/GenBank/DDBJ whole genome shotgun (WGS) entry which is preliminary data.</text>
</comment>
<feature type="compositionally biased region" description="Low complexity" evidence="1">
    <location>
        <begin position="277"/>
        <end position="289"/>
    </location>
</feature>
<gene>
    <name evidence="3" type="ORF">EMPS_08065</name>
</gene>
<feature type="region of interest" description="Disordered" evidence="1">
    <location>
        <begin position="608"/>
        <end position="649"/>
    </location>
</feature>
<feature type="region of interest" description="Disordered" evidence="1">
    <location>
        <begin position="1218"/>
        <end position="1366"/>
    </location>
</feature>
<accession>A0A9P3HG64</accession>
<feature type="compositionally biased region" description="Polar residues" evidence="1">
    <location>
        <begin position="805"/>
        <end position="819"/>
    </location>
</feature>
<evidence type="ECO:0000313" key="4">
    <source>
        <dbReference type="Proteomes" id="UP000827284"/>
    </source>
</evidence>
<feature type="compositionally biased region" description="Low complexity" evidence="1">
    <location>
        <begin position="630"/>
        <end position="648"/>
    </location>
</feature>
<evidence type="ECO:0000313" key="3">
    <source>
        <dbReference type="EMBL" id="GJJ75707.1"/>
    </source>
</evidence>
<feature type="compositionally biased region" description="Basic and acidic residues" evidence="1">
    <location>
        <begin position="475"/>
        <end position="484"/>
    </location>
</feature>
<protein>
    <recommendedName>
        <fullName evidence="2">Rho-GAP domain-containing protein</fullName>
    </recommendedName>
</protein>
<dbReference type="InterPro" id="IPR008936">
    <property type="entry name" value="Rho_GTPase_activation_prot"/>
</dbReference>
<feature type="compositionally biased region" description="Basic and acidic residues" evidence="1">
    <location>
        <begin position="1003"/>
        <end position="1019"/>
    </location>
</feature>
<reference evidence="3" key="2">
    <citation type="journal article" date="2022" name="Microbiol. Resour. Announc.">
        <title>Whole-Genome Sequence of Entomortierella parvispora E1425, a Mucoromycotan Fungus Associated with Burkholderiaceae-Related Endosymbiotic Bacteria.</title>
        <authorList>
            <person name="Herlambang A."/>
            <person name="Guo Y."/>
            <person name="Takashima Y."/>
            <person name="Narisawa K."/>
            <person name="Ohta H."/>
            <person name="Nishizawa T."/>
        </authorList>
    </citation>
    <scope>NUCLEOTIDE SEQUENCE</scope>
    <source>
        <strain evidence="3">E1425</strain>
    </source>
</reference>
<feature type="region of interest" description="Disordered" evidence="1">
    <location>
        <begin position="902"/>
        <end position="930"/>
    </location>
</feature>
<feature type="compositionally biased region" description="Polar residues" evidence="1">
    <location>
        <begin position="505"/>
        <end position="527"/>
    </location>
</feature>
<feature type="compositionally biased region" description="Polar residues" evidence="1">
    <location>
        <begin position="1339"/>
        <end position="1358"/>
    </location>
</feature>
<name>A0A9P3HG64_9FUNG</name>
<dbReference type="SMART" id="SM00324">
    <property type="entry name" value="RhoGAP"/>
    <property type="match status" value="1"/>
</dbReference>
<dbReference type="PROSITE" id="PS50238">
    <property type="entry name" value="RHOGAP"/>
    <property type="match status" value="1"/>
</dbReference>
<feature type="compositionally biased region" description="Polar residues" evidence="1">
    <location>
        <begin position="352"/>
        <end position="367"/>
    </location>
</feature>
<dbReference type="EMBL" id="BQFW01000011">
    <property type="protein sequence ID" value="GJJ75707.1"/>
    <property type="molecule type" value="Genomic_DNA"/>
</dbReference>
<feature type="region of interest" description="Disordered" evidence="1">
    <location>
        <begin position="1"/>
        <end position="21"/>
    </location>
</feature>
<organism evidence="3 4">
    <name type="scientific">Entomortierella parvispora</name>
    <dbReference type="NCBI Taxonomy" id="205924"/>
    <lineage>
        <taxon>Eukaryota</taxon>
        <taxon>Fungi</taxon>
        <taxon>Fungi incertae sedis</taxon>
        <taxon>Mucoromycota</taxon>
        <taxon>Mortierellomycotina</taxon>
        <taxon>Mortierellomycetes</taxon>
        <taxon>Mortierellales</taxon>
        <taxon>Mortierellaceae</taxon>
        <taxon>Entomortierella</taxon>
    </lineage>
</organism>
<feature type="compositionally biased region" description="Polar residues" evidence="1">
    <location>
        <begin position="1218"/>
        <end position="1233"/>
    </location>
</feature>
<dbReference type="OrthoDB" id="3362494at2759"/>
<feature type="region of interest" description="Disordered" evidence="1">
    <location>
        <begin position="1113"/>
        <end position="1138"/>
    </location>
</feature>
<feature type="compositionally biased region" description="Low complexity" evidence="1">
    <location>
        <begin position="296"/>
        <end position="331"/>
    </location>
</feature>
<sequence>MRSSSNGNLSRAKSVQKKNNHDALPELSMEMTLVIVKRCVKEIRERGLTTKHILRQAQMAMSPKVIMNTIQLILDDEANSELSALRQVDIHLVAHAMKCAIRYSEETLVTYADYQALYLDQDRSFSAFVRDLPPTNRAILLDLFSLCADVTLLAHLNNMTLVAVAKAISLSVMGAADQGFSTFDVSLQQRNMCGAACEDLLRAFLRIKTTHDLAKIEQEDEVDENRYVDNVTRQVRSARQRSNDNGTMPSIPNHSRPDMPGTSGTAPNLPQGWPSATTPTGTQPRGTTGYFDHGASPRSASPLSQHSSSLNGSSLSRSHSLAKSNSSNSRPISPAPHYDSERLEYEELMQDQSNLSRLRQQRHSQSLMPEERDRRRSSVADMESLYMLPVDASTDGYESEPEPSHESIIPDFADGLGWDFSKMDDLHSEDAFNQQSLGVNRSNSSSSNGSASDRLHPSPGAVRFHGNQEYNHPSRVRELQDQQRHSLQRAQSQQELSSRYRNESSNDILSPSMTTVQRSATSMSNNKPRFGQAIDQGHTSSSISPQRAKRNSLLRRSVSLDPHTMHGRVHKRPNELRHDILSREMAIQAERSQVAEDIRSQLLQVKQSQSNTFSLESSPQDLERPLIPTRSASQGLGRSSSRASGAESTKLEINVGGLPLRPSAPTTSDALAELTPVSNPASSGSSIASPKAHPPTRQDERLAIGTHARPKEGEISVVFTPITPVSPKADQRSKFQESFPERPISPLAGYTHKRSPTASSSRSGHSNKLSPSSSAVSSPRQHALSRSNSKNKTPLPPTHPPLQQSVSFSGMSTSSNQAAPESKSKAAGFIRALSYKLRSKQSDEQLKPFKINNQVVSAAGAPSVSIQPPRLELSFLGEVGGNAATRNGPATASVRALQSSEANMPPTSAPATLLHLDGSSSSGPGTLESWRKAAQDSLPITAAEQQQRQQGLDRLPKGFSSARRSSGVLSGSVHVANREQRRRSKITFASPRSVASNSGASSKSDDDSGHCDDGDETKRSTTTSKATSSSPNKTGEREYRFSTATLLKDGKLYYQLQWDEFSSSGFKSEFFDEPERYLTGLHQKRMSKVPAINGPGTNKEAAEGMLGISSNAAASSSWDHTTGPIDPSNNKSEHYDSGPSQAQRAAAMKAARESFMALAKDPKALAALKAGSTGGIGQATIIGTGSFPIGSTQPLLQSQLNLNWDAVSAKANTMVTKSSLASPLKKNSSRVPQTTPPSSRPLRPVQEDEDRPQENMSERLSPRSSTGDVSSQGSRQETKKHGKLSTPVGGAGSLSSSQEASAPAKDLSSGSRKDLPPAKPTKRNRLFFKASNKNHRHSVTINSDSVVGNNTNGANMSAFSRKKRPIPGMGAVKKDAMIKTEEPLDEIFPWTCIEHMTGQESGWVMLEPVQNGAVGWVKIDKLEEEMARFEEQKQQQRQQKHLQYQSYEMEREQ</sequence>
<dbReference type="GO" id="GO:0007165">
    <property type="term" value="P:signal transduction"/>
    <property type="evidence" value="ECO:0007669"/>
    <property type="project" value="InterPro"/>
</dbReference>
<feature type="compositionally biased region" description="Polar residues" evidence="1">
    <location>
        <begin position="243"/>
        <end position="253"/>
    </location>
</feature>
<feature type="compositionally biased region" description="Basic and acidic residues" evidence="1">
    <location>
        <begin position="1252"/>
        <end position="1261"/>
    </location>
</feature>
<feature type="domain" description="Rho-GAP" evidence="2">
    <location>
        <begin position="22"/>
        <end position="208"/>
    </location>
</feature>
<feature type="compositionally biased region" description="Basic and acidic residues" evidence="1">
    <location>
        <begin position="369"/>
        <end position="378"/>
    </location>
</feature>
<keyword evidence="4" id="KW-1185">Reference proteome</keyword>
<feature type="compositionally biased region" description="Low complexity" evidence="1">
    <location>
        <begin position="766"/>
        <end position="778"/>
    </location>
</feature>
<feature type="compositionally biased region" description="Polar residues" evidence="1">
    <location>
        <begin position="608"/>
        <end position="620"/>
    </location>
</feature>
<dbReference type="Pfam" id="PF00620">
    <property type="entry name" value="RhoGAP"/>
    <property type="match status" value="1"/>
</dbReference>
<feature type="region of interest" description="Disordered" evidence="1">
    <location>
        <begin position="434"/>
        <end position="551"/>
    </location>
</feature>
<feature type="compositionally biased region" description="Polar residues" evidence="1">
    <location>
        <begin position="488"/>
        <end position="497"/>
    </location>
</feature>
<dbReference type="Gene3D" id="1.10.555.10">
    <property type="entry name" value="Rho GTPase activation protein"/>
    <property type="match status" value="1"/>
</dbReference>